<protein>
    <recommendedName>
        <fullName evidence="3">Spermidine synthase</fullName>
    </recommendedName>
</protein>
<dbReference type="EMBL" id="CATQJL010000223">
    <property type="protein sequence ID" value="CAJ0599807.1"/>
    <property type="molecule type" value="Genomic_DNA"/>
</dbReference>
<proteinExistence type="predicted"/>
<name>A0AA36GWW9_CYLNA</name>
<dbReference type="Pfam" id="PF01564">
    <property type="entry name" value="Spermine_synth"/>
    <property type="match status" value="1"/>
</dbReference>
<dbReference type="PANTHER" id="PTHR11558">
    <property type="entry name" value="SPERMIDINE/SPERMINE SYNTHASE"/>
    <property type="match status" value="1"/>
</dbReference>
<dbReference type="GO" id="GO:0008295">
    <property type="term" value="P:spermidine biosynthetic process"/>
    <property type="evidence" value="ECO:0007669"/>
    <property type="project" value="TreeGrafter"/>
</dbReference>
<dbReference type="InterPro" id="IPR001045">
    <property type="entry name" value="Spermi_synthase"/>
</dbReference>
<keyword evidence="2" id="KW-1185">Reference proteome</keyword>
<evidence type="ECO:0008006" key="3">
    <source>
        <dbReference type="Google" id="ProtNLM"/>
    </source>
</evidence>
<evidence type="ECO:0000313" key="2">
    <source>
        <dbReference type="Proteomes" id="UP001176961"/>
    </source>
</evidence>
<dbReference type="CDD" id="cd02440">
    <property type="entry name" value="AdoMet_MTases"/>
    <property type="match status" value="1"/>
</dbReference>
<dbReference type="AlphaFoldDB" id="A0AA36GWW9"/>
<dbReference type="PANTHER" id="PTHR11558:SF11">
    <property type="entry name" value="SPERMIDINE SYNTHASE"/>
    <property type="match status" value="1"/>
</dbReference>
<sequence>MKTCNVRSWYCIAFLAVMSAHKRPPCAPIYVAAPTRSPCAQGYMAPTRRPCLPVYVTAPTRKPRPPTPQWSFAKLFENYYGSKRVIDGPFRLMDGTMVEVADTPVYWSENSTYLMRELVTDQVIITSMNLKFPPSLDVRYIDSRSWEPDHDSLDFTSYTTTMIEQMFVYGAVEINSNARADVLSIGLGTGYINSYLHKNYPRMNITVVEIDPVMLEISKKWFGLVLDNRQRVLIEDGVQFVRRMAAEKRGKVYDVIHLDACTMDESAQVNCPIDIFMTPEIARDFAELLGTTGILVINVMTLKADHIAAAKLVKRAFQKFFYKCDGKYAPFAPPNIVMTCAKTHKPVGLKERYQEWKGYRTGD</sequence>
<dbReference type="GO" id="GO:0004766">
    <property type="term" value="F:spermidine synthase activity"/>
    <property type="evidence" value="ECO:0007669"/>
    <property type="project" value="TreeGrafter"/>
</dbReference>
<dbReference type="GO" id="GO:0005829">
    <property type="term" value="C:cytosol"/>
    <property type="evidence" value="ECO:0007669"/>
    <property type="project" value="TreeGrafter"/>
</dbReference>
<reference evidence="1" key="1">
    <citation type="submission" date="2023-07" db="EMBL/GenBank/DDBJ databases">
        <authorList>
            <consortium name="CYATHOMIX"/>
        </authorList>
    </citation>
    <scope>NUCLEOTIDE SEQUENCE</scope>
    <source>
        <strain evidence="1">N/A</strain>
    </source>
</reference>
<dbReference type="SUPFAM" id="SSF53335">
    <property type="entry name" value="S-adenosyl-L-methionine-dependent methyltransferases"/>
    <property type="match status" value="1"/>
</dbReference>
<evidence type="ECO:0000313" key="1">
    <source>
        <dbReference type="EMBL" id="CAJ0599807.1"/>
    </source>
</evidence>
<dbReference type="Proteomes" id="UP001176961">
    <property type="component" value="Unassembled WGS sequence"/>
</dbReference>
<organism evidence="1 2">
    <name type="scientific">Cylicocyclus nassatus</name>
    <name type="common">Nematode worm</name>
    <dbReference type="NCBI Taxonomy" id="53992"/>
    <lineage>
        <taxon>Eukaryota</taxon>
        <taxon>Metazoa</taxon>
        <taxon>Ecdysozoa</taxon>
        <taxon>Nematoda</taxon>
        <taxon>Chromadorea</taxon>
        <taxon>Rhabditida</taxon>
        <taxon>Rhabditina</taxon>
        <taxon>Rhabditomorpha</taxon>
        <taxon>Strongyloidea</taxon>
        <taxon>Strongylidae</taxon>
        <taxon>Cylicocyclus</taxon>
    </lineage>
</organism>
<dbReference type="InterPro" id="IPR029063">
    <property type="entry name" value="SAM-dependent_MTases_sf"/>
</dbReference>
<comment type="caution">
    <text evidence="1">The sequence shown here is derived from an EMBL/GenBank/DDBJ whole genome shotgun (WGS) entry which is preliminary data.</text>
</comment>
<dbReference type="Gene3D" id="3.40.50.150">
    <property type="entry name" value="Vaccinia Virus protein VP39"/>
    <property type="match status" value="1"/>
</dbReference>
<gene>
    <name evidence="1" type="ORF">CYNAS_LOCUS11790</name>
</gene>
<accession>A0AA36GWW9</accession>